<dbReference type="PANTHER" id="PTHR11019">
    <property type="entry name" value="HTH-TYPE TRANSCRIPTIONAL REGULATOR NIMR"/>
    <property type="match status" value="1"/>
</dbReference>
<dbReference type="InterPro" id="IPR018060">
    <property type="entry name" value="HTH_AraC"/>
</dbReference>
<dbReference type="InterPro" id="IPR009057">
    <property type="entry name" value="Homeodomain-like_sf"/>
</dbReference>
<evidence type="ECO:0000259" key="6">
    <source>
        <dbReference type="PROSITE" id="PS01124"/>
    </source>
</evidence>
<dbReference type="CDD" id="cd06124">
    <property type="entry name" value="cupin_NimR-like_N"/>
    <property type="match status" value="1"/>
</dbReference>
<dbReference type="InterPro" id="IPR011051">
    <property type="entry name" value="RmlC_Cupin_sf"/>
</dbReference>
<evidence type="ECO:0000313" key="8">
    <source>
        <dbReference type="Proteomes" id="UP000268230"/>
    </source>
</evidence>
<organism evidence="7 8">
    <name type="scientific">Pseudomonas entomophila</name>
    <dbReference type="NCBI Taxonomy" id="312306"/>
    <lineage>
        <taxon>Bacteria</taxon>
        <taxon>Pseudomonadati</taxon>
        <taxon>Pseudomonadota</taxon>
        <taxon>Gammaproteobacteria</taxon>
        <taxon>Pseudomonadales</taxon>
        <taxon>Pseudomonadaceae</taxon>
        <taxon>Pseudomonas</taxon>
    </lineage>
</organism>
<dbReference type="GO" id="GO:0003700">
    <property type="term" value="F:DNA-binding transcription factor activity"/>
    <property type="evidence" value="ECO:0007669"/>
    <property type="project" value="InterPro"/>
</dbReference>
<dbReference type="SMART" id="SM00342">
    <property type="entry name" value="HTH_ARAC"/>
    <property type="match status" value="1"/>
</dbReference>
<evidence type="ECO:0000256" key="1">
    <source>
        <dbReference type="ARBA" id="ARBA00022491"/>
    </source>
</evidence>
<dbReference type="FunFam" id="1.10.10.60:FF:000132">
    <property type="entry name" value="AraC family transcriptional regulator"/>
    <property type="match status" value="1"/>
</dbReference>
<dbReference type="EMBL" id="CP034338">
    <property type="protein sequence ID" value="AZL68196.1"/>
    <property type="molecule type" value="Genomic_DNA"/>
</dbReference>
<dbReference type="InterPro" id="IPR003313">
    <property type="entry name" value="AraC-bd"/>
</dbReference>
<sequence>MRLTEVTSYPTERHDWGEFVYSFSGVIELTVDNREYLTPPHYGLWLPPRAEHGASTRPHVCYCVLDIAPERCVRLPTEVCTLAVGPITKAILADLVERQVDYPRNDDDVRLMQVLVDQISLAPRRDTYLPISTDRALSQVLEALHLEPGDNRPLEAWASVVHSTERTLSRRCQRDLGMSFVEWRQRLRLVRALSMLEDGAPVQTVALELGYSTSSAFIAMFHRMIGSTPDEFRKRVVQL</sequence>
<dbReference type="PROSITE" id="PS01124">
    <property type="entry name" value="HTH_ARAC_FAMILY_2"/>
    <property type="match status" value="1"/>
</dbReference>
<reference evidence="7 8" key="1">
    <citation type="submission" date="2018-12" db="EMBL/GenBank/DDBJ databases">
        <authorList>
            <person name="Li S."/>
            <person name="Yang R."/>
            <person name="Chen G."/>
            <person name="Zou L."/>
            <person name="Zhang C."/>
            <person name="Chen Y."/>
            <person name="Liu Z."/>
            <person name="Li Y."/>
            <person name="Yan Y."/>
            <person name="Huang M."/>
            <person name="Chen T."/>
        </authorList>
    </citation>
    <scope>NUCLEOTIDE SEQUENCE [LARGE SCALE GENOMIC DNA]</scope>
    <source>
        <strain evidence="7 8">1257</strain>
    </source>
</reference>
<dbReference type="Gene3D" id="1.10.10.60">
    <property type="entry name" value="Homeodomain-like"/>
    <property type="match status" value="1"/>
</dbReference>
<evidence type="ECO:0000256" key="3">
    <source>
        <dbReference type="ARBA" id="ARBA00023125"/>
    </source>
</evidence>
<dbReference type="OrthoDB" id="9804543at2"/>
<dbReference type="Pfam" id="PF02311">
    <property type="entry name" value="AraC_binding"/>
    <property type="match status" value="1"/>
</dbReference>
<dbReference type="Proteomes" id="UP000268230">
    <property type="component" value="Chromosome"/>
</dbReference>
<dbReference type="SUPFAM" id="SSF51182">
    <property type="entry name" value="RmlC-like cupins"/>
    <property type="match status" value="1"/>
</dbReference>
<dbReference type="KEGG" id="pory:EJA05_10825"/>
<dbReference type="Pfam" id="PF12833">
    <property type="entry name" value="HTH_18"/>
    <property type="match status" value="1"/>
</dbReference>
<accession>A0A3S8UIS3</accession>
<gene>
    <name evidence="7" type="ORF">EJA05_10825</name>
</gene>
<keyword evidence="5" id="KW-0804">Transcription</keyword>
<evidence type="ECO:0000256" key="4">
    <source>
        <dbReference type="ARBA" id="ARBA00023159"/>
    </source>
</evidence>
<evidence type="ECO:0000256" key="2">
    <source>
        <dbReference type="ARBA" id="ARBA00023015"/>
    </source>
</evidence>
<evidence type="ECO:0000313" key="7">
    <source>
        <dbReference type="EMBL" id="AZL68196.1"/>
    </source>
</evidence>
<proteinExistence type="predicted"/>
<dbReference type="PANTHER" id="PTHR11019:SF190">
    <property type="entry name" value="ARAC-FAMILY REGULATORY PROTEIN"/>
    <property type="match status" value="1"/>
</dbReference>
<name>A0A3S8UIS3_9PSED</name>
<dbReference type="PRINTS" id="PR00032">
    <property type="entry name" value="HTHARAC"/>
</dbReference>
<keyword evidence="2" id="KW-0805">Transcription regulation</keyword>
<protein>
    <submittedName>
        <fullName evidence="7">AraC family transcriptional regulator</fullName>
    </submittedName>
</protein>
<dbReference type="SUPFAM" id="SSF46689">
    <property type="entry name" value="Homeodomain-like"/>
    <property type="match status" value="1"/>
</dbReference>
<dbReference type="AlphaFoldDB" id="A0A3S8UIS3"/>
<dbReference type="GO" id="GO:0043565">
    <property type="term" value="F:sequence-specific DNA binding"/>
    <property type="evidence" value="ECO:0007669"/>
    <property type="project" value="InterPro"/>
</dbReference>
<feature type="domain" description="HTH araC/xylS-type" evidence="6">
    <location>
        <begin position="138"/>
        <end position="235"/>
    </location>
</feature>
<keyword evidence="4" id="KW-0010">Activator</keyword>
<keyword evidence="3" id="KW-0238">DNA-binding</keyword>
<keyword evidence="1" id="KW-0678">Repressor</keyword>
<evidence type="ECO:0000256" key="5">
    <source>
        <dbReference type="ARBA" id="ARBA00023163"/>
    </source>
</evidence>
<dbReference type="InterPro" id="IPR020449">
    <property type="entry name" value="Tscrpt_reg_AraC-type_HTH"/>
</dbReference>